<evidence type="ECO:0000256" key="8">
    <source>
        <dbReference type="SAM" id="MobiDB-lite"/>
    </source>
</evidence>
<feature type="coiled-coil region" evidence="7">
    <location>
        <begin position="559"/>
        <end position="586"/>
    </location>
</feature>
<evidence type="ECO:0000256" key="5">
    <source>
        <dbReference type="PROSITE-ProRule" id="PRU00134"/>
    </source>
</evidence>
<dbReference type="Gene3D" id="6.20.210.20">
    <property type="entry name" value="THAP domain"/>
    <property type="match status" value="1"/>
</dbReference>
<evidence type="ECO:0000313" key="12">
    <source>
        <dbReference type="Proteomes" id="UP001154078"/>
    </source>
</evidence>
<dbReference type="FunFam" id="6.10.140.2220:FF:000022">
    <property type="entry name" value="Leucine-rich repeat-containing protein"/>
    <property type="match status" value="1"/>
</dbReference>
<evidence type="ECO:0000256" key="1">
    <source>
        <dbReference type="ARBA" id="ARBA00022723"/>
    </source>
</evidence>
<dbReference type="Gene3D" id="6.10.140.2220">
    <property type="match status" value="1"/>
</dbReference>
<name>A0A9P0ATW5_BRAAE</name>
<keyword evidence="1" id="KW-0479">Metal-binding</keyword>
<evidence type="ECO:0008006" key="13">
    <source>
        <dbReference type="Google" id="ProtNLM"/>
    </source>
</evidence>
<evidence type="ECO:0000256" key="4">
    <source>
        <dbReference type="ARBA" id="ARBA00023125"/>
    </source>
</evidence>
<evidence type="ECO:0000259" key="10">
    <source>
        <dbReference type="PROSITE" id="PS50950"/>
    </source>
</evidence>
<dbReference type="InterPro" id="IPR002893">
    <property type="entry name" value="Znf_MYND"/>
</dbReference>
<dbReference type="PROSITE" id="PS50865">
    <property type="entry name" value="ZF_MYND_2"/>
    <property type="match status" value="1"/>
</dbReference>
<feature type="compositionally biased region" description="Polar residues" evidence="8">
    <location>
        <begin position="813"/>
        <end position="845"/>
    </location>
</feature>
<feature type="domain" description="THAP-type" evidence="10">
    <location>
        <begin position="303"/>
        <end position="390"/>
    </location>
</feature>
<evidence type="ECO:0000256" key="3">
    <source>
        <dbReference type="ARBA" id="ARBA00022833"/>
    </source>
</evidence>
<dbReference type="Pfam" id="PF01753">
    <property type="entry name" value="zf-MYND"/>
    <property type="match status" value="1"/>
</dbReference>
<dbReference type="SUPFAM" id="SSF57716">
    <property type="entry name" value="Glucocorticoid receptor-like (DNA-binding domain)"/>
    <property type="match status" value="2"/>
</dbReference>
<dbReference type="GO" id="GO:0043565">
    <property type="term" value="F:sequence-specific DNA binding"/>
    <property type="evidence" value="ECO:0007669"/>
    <property type="project" value="InterPro"/>
</dbReference>
<feature type="region of interest" description="Disordered" evidence="8">
    <location>
        <begin position="441"/>
        <end position="536"/>
    </location>
</feature>
<keyword evidence="3" id="KW-0862">Zinc</keyword>
<accession>A0A9P0ATW5</accession>
<dbReference type="Proteomes" id="UP001154078">
    <property type="component" value="Chromosome 1"/>
</dbReference>
<dbReference type="PANTHER" id="PTHR46600:SF11">
    <property type="entry name" value="THAP DOMAIN-CONTAINING PROTEIN 10"/>
    <property type="match status" value="1"/>
</dbReference>
<dbReference type="PROSITE" id="PS50950">
    <property type="entry name" value="ZF_THAP"/>
    <property type="match status" value="2"/>
</dbReference>
<dbReference type="AlphaFoldDB" id="A0A9P0ATW5"/>
<dbReference type="GO" id="GO:0008270">
    <property type="term" value="F:zinc ion binding"/>
    <property type="evidence" value="ECO:0007669"/>
    <property type="project" value="UniProtKB-KW"/>
</dbReference>
<keyword evidence="2 5" id="KW-0863">Zinc-finger</keyword>
<dbReference type="PROSITE" id="PS01360">
    <property type="entry name" value="ZF_MYND_1"/>
    <property type="match status" value="1"/>
</dbReference>
<dbReference type="PANTHER" id="PTHR46600">
    <property type="entry name" value="THAP DOMAIN-CONTAINING"/>
    <property type="match status" value="1"/>
</dbReference>
<sequence length="943" mass="105906">MPRCAVITCTNYYEKTRKSNVTYHLLPSSEKLISKWMELCGAVKFSSYTRVCSDHFSEKCYLRDLQHELLGLPLRRKLKPGAVPDRRLPGKKACKNTKENEVQKENKDKNVKIFKRKKDEDGKILNNKDDTNKCKDIKVESEDKILHEGFKMYKNKLPMRSSIRIAKKKSIESLSDSFTSKVNNNAKGNAKIDKFSDKLKFMAKLELRLERRLLTPIKKENSIRIQICQAKGHLEVTERDSAATTVVVDDAWPRATSGGAAAPSEFKAAAGNTRCWCRPSPAKILFCCAVRKYLSPLLNLSKMPQCAVVGCNSTHRKTKGGTIRYHRFPGDGITRQKWIQACGKQLNNCATARVCSRHFTHDSYERDVQHELLGLPTRCRLRKGALPERNLPTDFLKEEVIPETAIDILLAVGLVPNSLKMAGGMPQDLNKMHIMEDVREGCNVQPSSPGHANTNKDPKGEIGQENGFKPDNVHTEIELYNGIKEEKRDSEGEGEKSPNANHLNDDGNSNSSSDTHGRKRKSESDESPAKRLRTDIQENFTARDKIFNDYIELTDCSTIEQIQSNTEQVLRQIRTLNELAKEKEREWNNIIHLKKIKEELLLRMQRRKQTMLLGESDLLLGDNDPAPKSSNAQRLYKNTNGIDIGLVDFRQGKRPVIDVQSLIADYRQRHPEQVPRRGRRIRSMQNESRSIVNMALGSGASVKQNTPAPEDLSMMNALSNLSNESMLKDNASFKDMLVHLAQLSQGERNELIQNAIKPPPPYPEVTVHPVPTTTSTHTNSLLHGILTKSPQKSNSKTSFSPTLARLLTAPERANSNHATSTPTISNSTLGHPPNMSISEILSSNKARNEITITPVGFETPEKRKHDDEESEDHPDRLVIDESTESAEGRRGDNSSDTGDDVPQCQGCNLKAAQFVCAGCGNQWYCSRDCQVSAWDEHSEICSG</sequence>
<evidence type="ECO:0000256" key="6">
    <source>
        <dbReference type="PROSITE-ProRule" id="PRU00309"/>
    </source>
</evidence>
<keyword evidence="4 6" id="KW-0238">DNA-binding</keyword>
<feature type="compositionally biased region" description="Basic and acidic residues" evidence="8">
    <location>
        <begin position="522"/>
        <end position="536"/>
    </location>
</feature>
<dbReference type="InterPro" id="IPR038441">
    <property type="entry name" value="THAP_Znf_sf"/>
</dbReference>
<feature type="domain" description="THAP-type" evidence="10">
    <location>
        <begin position="1"/>
        <end position="87"/>
    </location>
</feature>
<feature type="compositionally biased region" description="Basic and acidic residues" evidence="8">
    <location>
        <begin position="471"/>
        <end position="496"/>
    </location>
</feature>
<evidence type="ECO:0000313" key="11">
    <source>
        <dbReference type="EMBL" id="CAH0548048.1"/>
    </source>
</evidence>
<feature type="compositionally biased region" description="Polar residues" evidence="8">
    <location>
        <begin position="444"/>
        <end position="453"/>
    </location>
</feature>
<dbReference type="InterPro" id="IPR026516">
    <property type="entry name" value="THAP1/10"/>
</dbReference>
<feature type="compositionally biased region" description="Basic and acidic residues" evidence="8">
    <location>
        <begin position="859"/>
        <end position="879"/>
    </location>
</feature>
<dbReference type="EMBL" id="OV121132">
    <property type="protein sequence ID" value="CAH0548048.1"/>
    <property type="molecule type" value="Genomic_DNA"/>
</dbReference>
<gene>
    <name evidence="11" type="ORF">MELIAE_LOCUS1905</name>
</gene>
<dbReference type="SUPFAM" id="SSF144232">
    <property type="entry name" value="HIT/MYND zinc finger-like"/>
    <property type="match status" value="1"/>
</dbReference>
<evidence type="ECO:0000256" key="7">
    <source>
        <dbReference type="SAM" id="Coils"/>
    </source>
</evidence>
<keyword evidence="12" id="KW-1185">Reference proteome</keyword>
<organism evidence="11 12">
    <name type="scientific">Brassicogethes aeneus</name>
    <name type="common">Rape pollen beetle</name>
    <name type="synonym">Meligethes aeneus</name>
    <dbReference type="NCBI Taxonomy" id="1431903"/>
    <lineage>
        <taxon>Eukaryota</taxon>
        <taxon>Metazoa</taxon>
        <taxon>Ecdysozoa</taxon>
        <taxon>Arthropoda</taxon>
        <taxon>Hexapoda</taxon>
        <taxon>Insecta</taxon>
        <taxon>Pterygota</taxon>
        <taxon>Neoptera</taxon>
        <taxon>Endopterygota</taxon>
        <taxon>Coleoptera</taxon>
        <taxon>Polyphaga</taxon>
        <taxon>Cucujiformia</taxon>
        <taxon>Nitidulidae</taxon>
        <taxon>Meligethinae</taxon>
        <taxon>Brassicogethes</taxon>
    </lineage>
</organism>
<dbReference type="SMART" id="SM00980">
    <property type="entry name" value="THAP"/>
    <property type="match status" value="2"/>
</dbReference>
<dbReference type="OrthoDB" id="432970at2759"/>
<dbReference type="SMART" id="SM00692">
    <property type="entry name" value="DM3"/>
    <property type="match status" value="2"/>
</dbReference>
<evidence type="ECO:0000259" key="9">
    <source>
        <dbReference type="PROSITE" id="PS50865"/>
    </source>
</evidence>
<dbReference type="Pfam" id="PF05485">
    <property type="entry name" value="THAP"/>
    <property type="match status" value="2"/>
</dbReference>
<feature type="region of interest" description="Disordered" evidence="8">
    <location>
        <begin position="812"/>
        <end position="899"/>
    </location>
</feature>
<reference evidence="11" key="1">
    <citation type="submission" date="2021-12" db="EMBL/GenBank/DDBJ databases">
        <authorList>
            <person name="King R."/>
        </authorList>
    </citation>
    <scope>NUCLEOTIDE SEQUENCE</scope>
</reference>
<dbReference type="InterPro" id="IPR006612">
    <property type="entry name" value="THAP_Znf"/>
</dbReference>
<evidence type="ECO:0000256" key="2">
    <source>
        <dbReference type="ARBA" id="ARBA00022771"/>
    </source>
</evidence>
<feature type="domain" description="MYND-type" evidence="9">
    <location>
        <begin position="904"/>
        <end position="941"/>
    </location>
</feature>
<keyword evidence="7" id="KW-0175">Coiled coil</keyword>
<proteinExistence type="predicted"/>
<protein>
    <recommendedName>
        <fullName evidence="13">THAP-type domain-containing protein</fullName>
    </recommendedName>
</protein>